<evidence type="ECO:0000256" key="2">
    <source>
        <dbReference type="ARBA" id="ARBA00023125"/>
    </source>
</evidence>
<evidence type="ECO:0000313" key="6">
    <source>
        <dbReference type="Proteomes" id="UP000540656"/>
    </source>
</evidence>
<dbReference type="InterPro" id="IPR036388">
    <property type="entry name" value="WH-like_DNA-bd_sf"/>
</dbReference>
<accession>A0A7Y9S5G4</accession>
<reference evidence="5 6" key="1">
    <citation type="submission" date="2020-07" db="EMBL/GenBank/DDBJ databases">
        <title>Sequencing the genomes of 1000 actinobacteria strains.</title>
        <authorList>
            <person name="Klenk H.-P."/>
        </authorList>
    </citation>
    <scope>NUCLEOTIDE SEQUENCE [LARGE SCALE GENOMIC DNA]</scope>
    <source>
        <strain evidence="5 6">DSM 23819</strain>
    </source>
</reference>
<dbReference type="GO" id="GO:0006355">
    <property type="term" value="P:regulation of DNA-templated transcription"/>
    <property type="evidence" value="ECO:0007669"/>
    <property type="project" value="InterPro"/>
</dbReference>
<dbReference type="InterPro" id="IPR016032">
    <property type="entry name" value="Sig_transdc_resp-reg_C-effctor"/>
</dbReference>
<comment type="caution">
    <text evidence="5">The sequence shown here is derived from an EMBL/GenBank/DDBJ whole genome shotgun (WGS) entry which is preliminary data.</text>
</comment>
<evidence type="ECO:0000313" key="5">
    <source>
        <dbReference type="EMBL" id="NYG59780.1"/>
    </source>
</evidence>
<dbReference type="Pfam" id="PF00196">
    <property type="entry name" value="GerE"/>
    <property type="match status" value="1"/>
</dbReference>
<sequence length="854" mass="92401">MLSVSWRDRLLRAIDTAAPLLILRGPSGFGKSGLLREWVASLDESHHVVWVSFGPDPVPAGEFWIEAIAAAQQAGILPAHNANAMSNAAAAGLLDLQSLAARLTAGRNCVLAIDGYQATRPDHEVLDEQLVELAVSHPRLRIAVTTRSSTQFTSDRALLSGVITEISPAQLAYTLEETRLAVGGDEAAERLHAETGGYPLAVQAASALAGRPWPAATTKEVRHRMVAVSLETELWKLTDPAFVALTCLPPFFDSTLAESITALTVEEVGQVLDDLEWHGFGQSHVLPDGSRTFAYVETLRQSIRQRTLAELGEASLQRVGAPTVTWLRSHDPASAFTLALELELYDEAAAAYGWLLATDPGLCTGEDLHDVLSAIPPEVSVAQPVLAFARGIALISDPSLAEAAPAFLSRAAAPATRELPERMTEAELVELSMATIALRLLKRYPEAGRAAHHAVTLMRTAPDDARSGNSVLTLMLLRQLLFTLAQAGDFDAVQATIAWAMSVTSGAQARSDLMVGMVALDAISGRVAQARELAKRNPARPPELDQDDTPFLMELRSSGHVTLDIESFDFVSARAAVKEIPTALAGELRPFHDWILMHAALAGGNGRAEATRILEETKLLCRPAEHAQSWADAVLINVLAIGLLSGGDHTLVRELFALPTPFPGQVAPATLLALVLTGDSRTALERLPELREAEGHTLRSLTALKTVAAAAALREQDREQAEVLLRNLDHAYHQHGLQLPLLYLPAHDLDGLIEEGRRLGLVSWTAFHGKTIPSPRFVTSRVARLTEREQAVAEALLTHTNRHQIAKALFVSENTIKTQMRSIYRKLGVTNRREAIDRIVELRLVPGVESRSPS</sequence>
<organism evidence="5 6">
    <name type="scientific">Nocardioides daedukensis</name>
    <dbReference type="NCBI Taxonomy" id="634462"/>
    <lineage>
        <taxon>Bacteria</taxon>
        <taxon>Bacillati</taxon>
        <taxon>Actinomycetota</taxon>
        <taxon>Actinomycetes</taxon>
        <taxon>Propionibacteriales</taxon>
        <taxon>Nocardioidaceae</taxon>
        <taxon>Nocardioides</taxon>
    </lineage>
</organism>
<dbReference type="PROSITE" id="PS50043">
    <property type="entry name" value="HTH_LUXR_2"/>
    <property type="match status" value="1"/>
</dbReference>
<dbReference type="CDD" id="cd06170">
    <property type="entry name" value="LuxR_C_like"/>
    <property type="match status" value="1"/>
</dbReference>
<gene>
    <name evidence="5" type="ORF">BJ980_002703</name>
</gene>
<dbReference type="SMART" id="SM00421">
    <property type="entry name" value="HTH_LUXR"/>
    <property type="match status" value="1"/>
</dbReference>
<dbReference type="SUPFAM" id="SSF46894">
    <property type="entry name" value="C-terminal effector domain of the bipartite response regulators"/>
    <property type="match status" value="1"/>
</dbReference>
<feature type="domain" description="HTH luxR-type" evidence="4">
    <location>
        <begin position="778"/>
        <end position="843"/>
    </location>
</feature>
<dbReference type="RefSeq" id="WP_179502796.1">
    <property type="nucleotide sequence ID" value="NZ_JACCAA010000001.1"/>
</dbReference>
<dbReference type="SUPFAM" id="SSF52540">
    <property type="entry name" value="P-loop containing nucleoside triphosphate hydrolases"/>
    <property type="match status" value="1"/>
</dbReference>
<keyword evidence="3" id="KW-0804">Transcription</keyword>
<keyword evidence="1" id="KW-0805">Transcription regulation</keyword>
<evidence type="ECO:0000256" key="3">
    <source>
        <dbReference type="ARBA" id="ARBA00023163"/>
    </source>
</evidence>
<keyword evidence="2" id="KW-0238">DNA-binding</keyword>
<keyword evidence="6" id="KW-1185">Reference proteome</keyword>
<proteinExistence type="predicted"/>
<name>A0A7Y9S5G4_9ACTN</name>
<protein>
    <submittedName>
        <fullName evidence="5">LuxR family maltose regulon positive regulatory protein</fullName>
    </submittedName>
</protein>
<dbReference type="EMBL" id="JACCAA010000001">
    <property type="protein sequence ID" value="NYG59780.1"/>
    <property type="molecule type" value="Genomic_DNA"/>
</dbReference>
<dbReference type="Gene3D" id="1.10.10.10">
    <property type="entry name" value="Winged helix-like DNA-binding domain superfamily/Winged helix DNA-binding domain"/>
    <property type="match status" value="1"/>
</dbReference>
<dbReference type="InterPro" id="IPR000792">
    <property type="entry name" value="Tscrpt_reg_LuxR_C"/>
</dbReference>
<dbReference type="AlphaFoldDB" id="A0A7Y9S5G4"/>
<dbReference type="GO" id="GO:0003677">
    <property type="term" value="F:DNA binding"/>
    <property type="evidence" value="ECO:0007669"/>
    <property type="project" value="UniProtKB-KW"/>
</dbReference>
<dbReference type="InterPro" id="IPR027417">
    <property type="entry name" value="P-loop_NTPase"/>
</dbReference>
<dbReference type="PANTHER" id="PTHR44688:SF16">
    <property type="entry name" value="DNA-BINDING TRANSCRIPTIONAL ACTIVATOR DEVR_DOSR"/>
    <property type="match status" value="1"/>
</dbReference>
<dbReference type="Proteomes" id="UP000540656">
    <property type="component" value="Unassembled WGS sequence"/>
</dbReference>
<dbReference type="PANTHER" id="PTHR44688">
    <property type="entry name" value="DNA-BINDING TRANSCRIPTIONAL ACTIVATOR DEVR_DOSR"/>
    <property type="match status" value="1"/>
</dbReference>
<evidence type="ECO:0000259" key="4">
    <source>
        <dbReference type="PROSITE" id="PS50043"/>
    </source>
</evidence>
<evidence type="ECO:0000256" key="1">
    <source>
        <dbReference type="ARBA" id="ARBA00023015"/>
    </source>
</evidence>